<keyword evidence="8" id="KW-0804">Transcription</keyword>
<gene>
    <name evidence="13" type="primary">MBD9</name>
    <name evidence="13" type="ORF">KSP39_PZI012005</name>
</gene>
<evidence type="ECO:0000256" key="10">
    <source>
        <dbReference type="PROSITE-ProRule" id="PRU00146"/>
    </source>
</evidence>
<feature type="region of interest" description="Disordered" evidence="11">
    <location>
        <begin position="20"/>
        <end position="48"/>
    </location>
</feature>
<evidence type="ECO:0000256" key="9">
    <source>
        <dbReference type="ARBA" id="ARBA00023242"/>
    </source>
</evidence>
<evidence type="ECO:0000256" key="6">
    <source>
        <dbReference type="ARBA" id="ARBA00023117"/>
    </source>
</evidence>
<sequence>MDLAAASVFLPKRPSPLFIDLNETPPTPCDTPSPATAPAEPAPTEPSSALLQECASEDAYALVCRIHGRMPALDLPAAEFPGEAGVGRQLPCGLCGLPEKRRETMVCDGCDRGFHISCASYWPRQIMASEDWLCDECSMDGVQKKPKPWPLWAVKLFDMNASPPSEVDAEEQPCVRSADGYYRVNEIASSGVIAKDSNLKIGYPVNFITPGNSSGMVDTMTNSEATLQHGADSINGCDGLFLGSFVRSSYPVSRGTVSSHSQRDIFLCSLRDFIAQKGGCLGEGWHVEFKQSANESDSYAVYCAPDGRKFESVFDVARYLGVTSNAQSIESEKRGDTSGLVQRSLPSRRRKREFSKISASEISLKNLESIPSNFDEEHSSDTEILEPQFSSVRIISRVTNNVTVERCVSDSESLPASLPIQFEDFFVSCFGKIDLRTAYHNSSQIWPVGYKSIWHDKITGSVFECEVFDGGDSGPVFRVKRLPCSLSPIPDAETSILCNTSTKAGVAVRMDGSVSPSAECDRDDDILMLICDTSPADNNLSSLFSGDIGDSPYACSSPVDMMKSGVSTSSHDSCYVERCGTCSLVDDIGEFYVEGRSSAAVWIMVSETVIDICHEVFRKLGRVQFSCRHDGRDFPSSYCKDFPYGADNSSSKNVHSYGSLARFSCAFGPKNAPLVYNNNVLESSCKALSEWLDKDRFGLDVGFVQEMLETLPKSRACPRYQFLKDRSDSFSSWTIGSGQLVAVPKNVEKGEKVTIDCLHEGSKCSALPKSEEPQACLRRLPLGQPLSNKLPRGLVGDVYQIWEFLCRFHEILGLKETLKFDELEEELVDPWPCVRGNLSSSEKHSHDSKDGNSQVNGSTAGSLSAHESWEGFDRDNTSTFIPVENSVVREASQAKLAARTYGRCTGLTLSKIHTSLLKVLVGELLNKVAVYVNPNFDAKESKSRRGRKKDLDNSHIKEAKLETLNFNEFTWPELARRYVLSILSMNMCMDSSEAHSREGAKVFRCLRGDGGILCGSFSGIAAMETDALLLAEAEKQVFDSVKHDNEVLQVDCKDSEAEGGCEPTVDTAGLPEWAQPLEPVKKLPTNVGTRIRKCIYNALEKNPPEWAKEILQHSISKEVYKGNASGPTKKAVLSVLSQATAGSVQKFFKRQKEKCPISVSDAIMKKCRIVLRSAVAADESKVFCNLIASSLLKPNDNEDEGILGLPAIVSRPLDFRTIDLRLAYGSYGGSHEAFLEDAQEVWRNIHLAYRDRPDVSQLVGTLSQNFESLYEKEVLYLVQKFADRPFTEQDTETQNELRDILIGTNELPKAPWEEGVCKVCGIDRDDDSVLLCDTCDSEYHTYCLNPPLARIPEGNWYCPSCISGRTNLQGINPNAQVLRSKPRRLFGEETQAYQEALYQLVATLEEKEYWELSIDKRVFLLKFLCDEVLNSVLVREHLDQCTDRSTDLHQKLRALTVEWRNLKVKEEMLAMRTIKDHTRKTVGVEGILKEDSVTAMIATHGRLMEQRPNCSNKMHDSSISTLNDMPMQLESSLEESGQFDTHTSLILKSANVKHANGNLSRTCSPSSTSFADSATAADVELATSNVVLNFSAEKDNRAPEEVVQNSEHREHMPISVIHDSSVKKSINNVENNESFQPNADTVIGNCLFSENGGTNLHNHTNTIPSSCGEKISSHNSLTFHQTATFQGNVMNINFSVVDSDNCDLDLSSLKKEILQLQVSVASLESQLMMASLRREFLGKDSLDQLYWIIGRPGKRSWLVVDRSMLIAQERRLKKETRDREYKISLGSSDPVIKRKASSDLFSCNDTIDYGLHVSASGSSPIVQFESDSELEELVGWLRDSNSRERELKECILLWRRLRFSPENVFAPCESQLTSNKSSIYEERAVPLSLNTKAANALEMKHGPFLEIEINGNPKRRGKKAKISHDDRMYRCECLEPVWPSRQHCISCHQTFSTLVELEVHNDGKCNSSNPAADEGKEIDELLKTKGVRWEASQEKEHYDGLDTSESVKSGKWDISLNLVNFQRRCPYDLNEVSKRFITNNSNKELVKEIGLIGSNGVPSLVPGCSLQFLDSTLIFDQNKQKNATMNEGYSNQIETISKDITQDDTGKVCKNISVVLQNGHGDFHEESLLKIEGPASSHAEVQRTSSPAFKSENCKGSQSYTIPEPSLRPLVGKISQIVKRLKMNLLDMDAALPGDAIRPSKASLIRRCVWRMFVKSAESIYELVQATVLFEDMIKTDYLKNGWWYWSSLTAASRTPSISALALRVYALDDSIIYFKDPAESLDPDSQQLITRVGRKRKDMEVGS</sequence>
<evidence type="ECO:0000256" key="7">
    <source>
        <dbReference type="ARBA" id="ARBA00023125"/>
    </source>
</evidence>
<evidence type="ECO:0000256" key="5">
    <source>
        <dbReference type="ARBA" id="ARBA00023015"/>
    </source>
</evidence>
<dbReference type="Pfam" id="PF00628">
    <property type="entry name" value="PHD"/>
    <property type="match status" value="2"/>
</dbReference>
<dbReference type="PANTHER" id="PTHR47162:SF10">
    <property type="entry name" value="METHYL-CPG-BINDING DOMAIN-CONTAINING PROTEIN 9 ISOFORM X1"/>
    <property type="match status" value="1"/>
</dbReference>
<keyword evidence="2" id="KW-0479">Metal-binding</keyword>
<reference evidence="13 14" key="1">
    <citation type="journal article" date="2022" name="Nat. Plants">
        <title>Genomes of leafy and leafless Platanthera orchids illuminate the evolution of mycoheterotrophy.</title>
        <authorList>
            <person name="Li M.H."/>
            <person name="Liu K.W."/>
            <person name="Li Z."/>
            <person name="Lu H.C."/>
            <person name="Ye Q.L."/>
            <person name="Zhang D."/>
            <person name="Wang J.Y."/>
            <person name="Li Y.F."/>
            <person name="Zhong Z.M."/>
            <person name="Liu X."/>
            <person name="Yu X."/>
            <person name="Liu D.K."/>
            <person name="Tu X.D."/>
            <person name="Liu B."/>
            <person name="Hao Y."/>
            <person name="Liao X.Y."/>
            <person name="Jiang Y.T."/>
            <person name="Sun W.H."/>
            <person name="Chen J."/>
            <person name="Chen Y.Q."/>
            <person name="Ai Y."/>
            <person name="Zhai J.W."/>
            <person name="Wu S.S."/>
            <person name="Zhou Z."/>
            <person name="Hsiao Y.Y."/>
            <person name="Wu W.L."/>
            <person name="Chen Y.Y."/>
            <person name="Lin Y.F."/>
            <person name="Hsu J.L."/>
            <person name="Li C.Y."/>
            <person name="Wang Z.W."/>
            <person name="Zhao X."/>
            <person name="Zhong W.Y."/>
            <person name="Ma X.K."/>
            <person name="Ma L."/>
            <person name="Huang J."/>
            <person name="Chen G.Z."/>
            <person name="Huang M.Z."/>
            <person name="Huang L."/>
            <person name="Peng D.H."/>
            <person name="Luo Y.B."/>
            <person name="Zou S.Q."/>
            <person name="Chen S.P."/>
            <person name="Lan S."/>
            <person name="Tsai W.C."/>
            <person name="Van de Peer Y."/>
            <person name="Liu Z.J."/>
        </authorList>
    </citation>
    <scope>NUCLEOTIDE SEQUENCE [LARGE SCALE GENOMIC DNA]</scope>
    <source>
        <strain evidence="13">Lor287</strain>
    </source>
</reference>
<keyword evidence="14" id="KW-1185">Reference proteome</keyword>
<feature type="region of interest" description="Disordered" evidence="11">
    <location>
        <begin position="839"/>
        <end position="862"/>
    </location>
</feature>
<dbReference type="Pfam" id="PF15612">
    <property type="entry name" value="WHIM1"/>
    <property type="match status" value="1"/>
</dbReference>
<dbReference type="PROSITE" id="PS50016">
    <property type="entry name" value="ZF_PHD_2"/>
    <property type="match status" value="2"/>
</dbReference>
<evidence type="ECO:0000256" key="11">
    <source>
        <dbReference type="SAM" id="MobiDB-lite"/>
    </source>
</evidence>
<name>A0AAP0BH67_9ASPA</name>
<evidence type="ECO:0000256" key="4">
    <source>
        <dbReference type="ARBA" id="ARBA00022833"/>
    </source>
</evidence>
<dbReference type="GO" id="GO:0000785">
    <property type="term" value="C:chromatin"/>
    <property type="evidence" value="ECO:0007669"/>
    <property type="project" value="UniProtKB-ARBA"/>
</dbReference>
<dbReference type="Pfam" id="PF01429">
    <property type="entry name" value="MBD"/>
    <property type="match status" value="1"/>
</dbReference>
<feature type="compositionally biased region" description="Polar residues" evidence="11">
    <location>
        <begin position="851"/>
        <end position="862"/>
    </location>
</feature>
<evidence type="ECO:0000256" key="8">
    <source>
        <dbReference type="ARBA" id="ARBA00023163"/>
    </source>
</evidence>
<dbReference type="GO" id="GO:0003677">
    <property type="term" value="F:DNA binding"/>
    <property type="evidence" value="ECO:0007669"/>
    <property type="project" value="UniProtKB-KW"/>
</dbReference>
<feature type="domain" description="PHD-type" evidence="12">
    <location>
        <begin position="1314"/>
        <end position="1364"/>
    </location>
</feature>
<comment type="subcellular location">
    <subcellularLocation>
        <location evidence="1">Nucleus</location>
    </subcellularLocation>
</comment>
<keyword evidence="6" id="KW-0103">Bromodomain</keyword>
<dbReference type="CDD" id="cd15489">
    <property type="entry name" value="PHD_SF"/>
    <property type="match status" value="1"/>
</dbReference>
<evidence type="ECO:0000313" key="14">
    <source>
        <dbReference type="Proteomes" id="UP001418222"/>
    </source>
</evidence>
<dbReference type="InterPro" id="IPR019787">
    <property type="entry name" value="Znf_PHD-finger"/>
</dbReference>
<dbReference type="Gene3D" id="3.30.890.10">
    <property type="entry name" value="Methyl-cpg-binding Protein 2, Chain A"/>
    <property type="match status" value="1"/>
</dbReference>
<dbReference type="SUPFAM" id="SSF47370">
    <property type="entry name" value="Bromodomain"/>
    <property type="match status" value="1"/>
</dbReference>
<dbReference type="InterPro" id="IPR016177">
    <property type="entry name" value="DNA-bd_dom_sf"/>
</dbReference>
<dbReference type="Gene3D" id="1.20.920.10">
    <property type="entry name" value="Bromodomain-like"/>
    <property type="match status" value="1"/>
</dbReference>
<dbReference type="Proteomes" id="UP001418222">
    <property type="component" value="Unassembled WGS sequence"/>
</dbReference>
<dbReference type="InterPro" id="IPR011011">
    <property type="entry name" value="Znf_FYVE_PHD"/>
</dbReference>
<comment type="caution">
    <text evidence="13">The sequence shown here is derived from an EMBL/GenBank/DDBJ whole genome shotgun (WGS) entry which is preliminary data.</text>
</comment>
<dbReference type="PANTHER" id="PTHR47162">
    <property type="entry name" value="OS02G0192300 PROTEIN"/>
    <property type="match status" value="1"/>
</dbReference>
<dbReference type="PROSITE" id="PS01359">
    <property type="entry name" value="ZF_PHD_1"/>
    <property type="match status" value="2"/>
</dbReference>
<feature type="compositionally biased region" description="Basic and acidic residues" evidence="11">
    <location>
        <begin position="841"/>
        <end position="850"/>
    </location>
</feature>
<dbReference type="GO" id="GO:0005634">
    <property type="term" value="C:nucleus"/>
    <property type="evidence" value="ECO:0007669"/>
    <property type="project" value="UniProtKB-SubCell"/>
</dbReference>
<evidence type="ECO:0000256" key="2">
    <source>
        <dbReference type="ARBA" id="ARBA00022723"/>
    </source>
</evidence>
<dbReference type="SUPFAM" id="SSF54171">
    <property type="entry name" value="DNA-binding domain"/>
    <property type="match status" value="1"/>
</dbReference>
<evidence type="ECO:0000256" key="3">
    <source>
        <dbReference type="ARBA" id="ARBA00022771"/>
    </source>
</evidence>
<evidence type="ECO:0000313" key="13">
    <source>
        <dbReference type="EMBL" id="KAK8936936.1"/>
    </source>
</evidence>
<dbReference type="InterPro" id="IPR036427">
    <property type="entry name" value="Bromodomain-like_sf"/>
</dbReference>
<dbReference type="InterPro" id="IPR001965">
    <property type="entry name" value="Znf_PHD"/>
</dbReference>
<keyword evidence="7" id="KW-0238">DNA-binding</keyword>
<protein>
    <submittedName>
        <fullName evidence="13">Methyl-CpG-binding domain-containing protein 9</fullName>
    </submittedName>
</protein>
<dbReference type="InterPro" id="IPR019786">
    <property type="entry name" value="Zinc_finger_PHD-type_CS"/>
</dbReference>
<dbReference type="PROSITE" id="PS51542">
    <property type="entry name" value="FYRN"/>
    <property type="match status" value="1"/>
</dbReference>
<proteinExistence type="predicted"/>
<keyword evidence="3 10" id="KW-0863">Zinc-finger</keyword>
<evidence type="ECO:0000256" key="1">
    <source>
        <dbReference type="ARBA" id="ARBA00004123"/>
    </source>
</evidence>
<keyword evidence="5" id="KW-0805">Transcription regulation</keyword>
<dbReference type="SMART" id="SM00249">
    <property type="entry name" value="PHD"/>
    <property type="match status" value="2"/>
</dbReference>
<dbReference type="InterPro" id="IPR013083">
    <property type="entry name" value="Znf_RING/FYVE/PHD"/>
</dbReference>
<organism evidence="13 14">
    <name type="scientific">Platanthera zijinensis</name>
    <dbReference type="NCBI Taxonomy" id="2320716"/>
    <lineage>
        <taxon>Eukaryota</taxon>
        <taxon>Viridiplantae</taxon>
        <taxon>Streptophyta</taxon>
        <taxon>Embryophyta</taxon>
        <taxon>Tracheophyta</taxon>
        <taxon>Spermatophyta</taxon>
        <taxon>Magnoliopsida</taxon>
        <taxon>Liliopsida</taxon>
        <taxon>Asparagales</taxon>
        <taxon>Orchidaceae</taxon>
        <taxon>Orchidoideae</taxon>
        <taxon>Orchideae</taxon>
        <taxon>Orchidinae</taxon>
        <taxon>Platanthera</taxon>
    </lineage>
</organism>
<dbReference type="InterPro" id="IPR028942">
    <property type="entry name" value="WHIM1_dom"/>
</dbReference>
<dbReference type="InterPro" id="IPR001739">
    <property type="entry name" value="Methyl_CpG_DNA-bd"/>
</dbReference>
<feature type="domain" description="PHD-type" evidence="12">
    <location>
        <begin position="89"/>
        <end position="140"/>
    </location>
</feature>
<evidence type="ECO:0000259" key="12">
    <source>
        <dbReference type="PROSITE" id="PS50016"/>
    </source>
</evidence>
<dbReference type="CDD" id="cd15519">
    <property type="entry name" value="PHD1_Lid2p_like"/>
    <property type="match status" value="1"/>
</dbReference>
<dbReference type="InterPro" id="IPR003888">
    <property type="entry name" value="FYrich_N"/>
</dbReference>
<dbReference type="Gene3D" id="3.30.40.10">
    <property type="entry name" value="Zinc/RING finger domain, C3HC4 (zinc finger)"/>
    <property type="match status" value="2"/>
</dbReference>
<keyword evidence="4" id="KW-0862">Zinc</keyword>
<accession>A0AAP0BH67</accession>
<dbReference type="SUPFAM" id="SSF57903">
    <property type="entry name" value="FYVE/PHD zinc finger"/>
    <property type="match status" value="2"/>
</dbReference>
<dbReference type="Gene3D" id="3.30.160.360">
    <property type="match status" value="1"/>
</dbReference>
<dbReference type="GO" id="GO:0008270">
    <property type="term" value="F:zinc ion binding"/>
    <property type="evidence" value="ECO:0007669"/>
    <property type="project" value="UniProtKB-KW"/>
</dbReference>
<dbReference type="EMBL" id="JBBWWQ010000010">
    <property type="protein sequence ID" value="KAK8936936.1"/>
    <property type="molecule type" value="Genomic_DNA"/>
</dbReference>
<keyword evidence="9" id="KW-0539">Nucleus</keyword>